<keyword evidence="2" id="KW-0812">Transmembrane</keyword>
<accession>A0AAU9I4I7</accession>
<proteinExistence type="predicted"/>
<keyword evidence="2" id="KW-0472">Membrane</keyword>
<reference evidence="3" key="1">
    <citation type="submission" date="2021-09" db="EMBL/GenBank/DDBJ databases">
        <authorList>
            <consortium name="AG Swart"/>
            <person name="Singh M."/>
            <person name="Singh A."/>
            <person name="Seah K."/>
            <person name="Emmerich C."/>
        </authorList>
    </citation>
    <scope>NUCLEOTIDE SEQUENCE</scope>
    <source>
        <strain evidence="3">ATCC30299</strain>
    </source>
</reference>
<organism evidence="3 4">
    <name type="scientific">Blepharisma stoltei</name>
    <dbReference type="NCBI Taxonomy" id="1481888"/>
    <lineage>
        <taxon>Eukaryota</taxon>
        <taxon>Sar</taxon>
        <taxon>Alveolata</taxon>
        <taxon>Ciliophora</taxon>
        <taxon>Postciliodesmatophora</taxon>
        <taxon>Heterotrichea</taxon>
        <taxon>Heterotrichida</taxon>
        <taxon>Blepharismidae</taxon>
        <taxon>Blepharisma</taxon>
    </lineage>
</organism>
<dbReference type="AlphaFoldDB" id="A0AAU9I4I7"/>
<feature type="transmembrane region" description="Helical" evidence="2">
    <location>
        <begin position="54"/>
        <end position="74"/>
    </location>
</feature>
<feature type="coiled-coil region" evidence="1">
    <location>
        <begin position="1"/>
        <end position="35"/>
    </location>
</feature>
<gene>
    <name evidence="3" type="ORF">BSTOLATCC_MIC1204</name>
</gene>
<evidence type="ECO:0000256" key="2">
    <source>
        <dbReference type="SAM" id="Phobius"/>
    </source>
</evidence>
<comment type="caution">
    <text evidence="3">The sequence shown here is derived from an EMBL/GenBank/DDBJ whole genome shotgun (WGS) entry which is preliminary data.</text>
</comment>
<dbReference type="Proteomes" id="UP001162131">
    <property type="component" value="Unassembled WGS sequence"/>
</dbReference>
<evidence type="ECO:0000313" key="3">
    <source>
        <dbReference type="EMBL" id="CAG9310353.1"/>
    </source>
</evidence>
<evidence type="ECO:0000313" key="4">
    <source>
        <dbReference type="Proteomes" id="UP001162131"/>
    </source>
</evidence>
<keyword evidence="2" id="KW-1133">Transmembrane helix</keyword>
<keyword evidence="1" id="KW-0175">Coiled coil</keyword>
<protein>
    <submittedName>
        <fullName evidence="3">Uncharacterized protein</fullName>
    </submittedName>
</protein>
<name>A0AAU9I4I7_9CILI</name>
<sequence>MQELEIKKKKLTTRSSELTLAIDRLKAEIDKATHKLRFSHDIEMMLSSDKGGNFTFMHLIIAFIIGFFIGYLFLNAII</sequence>
<evidence type="ECO:0000256" key="1">
    <source>
        <dbReference type="SAM" id="Coils"/>
    </source>
</evidence>
<dbReference type="EMBL" id="CAJZBQ010000002">
    <property type="protein sequence ID" value="CAG9310353.1"/>
    <property type="molecule type" value="Genomic_DNA"/>
</dbReference>
<keyword evidence="4" id="KW-1185">Reference proteome</keyword>